<evidence type="ECO:0000313" key="6">
    <source>
        <dbReference type="EMBL" id="KAL3519130.1"/>
    </source>
</evidence>
<proteinExistence type="inferred from homology"/>
<dbReference type="SUPFAM" id="SSF51197">
    <property type="entry name" value="Clavaminate synthase-like"/>
    <property type="match status" value="1"/>
</dbReference>
<dbReference type="Proteomes" id="UP001630127">
    <property type="component" value="Unassembled WGS sequence"/>
</dbReference>
<keyword evidence="2" id="KW-0479">Metal-binding</keyword>
<evidence type="ECO:0000313" key="7">
    <source>
        <dbReference type="Proteomes" id="UP001630127"/>
    </source>
</evidence>
<comment type="similarity">
    <text evidence="1">Belongs to the iron/ascorbate-dependent oxidoreductase family.</text>
</comment>
<dbReference type="InterPro" id="IPR044861">
    <property type="entry name" value="IPNS-like_FE2OG_OXY"/>
</dbReference>
<evidence type="ECO:0000256" key="2">
    <source>
        <dbReference type="ARBA" id="ARBA00022723"/>
    </source>
</evidence>
<dbReference type="EMBL" id="JBJUIK010000009">
    <property type="protein sequence ID" value="KAL3519130.1"/>
    <property type="molecule type" value="Genomic_DNA"/>
</dbReference>
<evidence type="ECO:0000256" key="3">
    <source>
        <dbReference type="ARBA" id="ARBA00023002"/>
    </source>
</evidence>
<reference evidence="6 7" key="1">
    <citation type="submission" date="2024-11" db="EMBL/GenBank/DDBJ databases">
        <title>A near-complete genome assembly of Cinchona calisaya.</title>
        <authorList>
            <person name="Lian D.C."/>
            <person name="Zhao X.W."/>
            <person name="Wei L."/>
        </authorList>
    </citation>
    <scope>NUCLEOTIDE SEQUENCE [LARGE SCALE GENOMIC DNA]</scope>
    <source>
        <tissue evidence="6">Nenye</tissue>
    </source>
</reference>
<keyword evidence="4" id="KW-0408">Iron</keyword>
<evidence type="ECO:0000259" key="5">
    <source>
        <dbReference type="Pfam" id="PF03171"/>
    </source>
</evidence>
<keyword evidence="3" id="KW-0560">Oxidoreductase</keyword>
<comment type="caution">
    <text evidence="6">The sequence shown here is derived from an EMBL/GenBank/DDBJ whole genome shotgun (WGS) entry which is preliminary data.</text>
</comment>
<dbReference type="GO" id="GO:0016491">
    <property type="term" value="F:oxidoreductase activity"/>
    <property type="evidence" value="ECO:0007669"/>
    <property type="project" value="UniProtKB-KW"/>
</dbReference>
<dbReference type="PANTHER" id="PTHR10209:SF230">
    <property type="entry name" value="SCOPOLETIN 8-HYDROXYLASE"/>
    <property type="match status" value="1"/>
</dbReference>
<dbReference type="Pfam" id="PF03171">
    <property type="entry name" value="2OG-FeII_Oxy"/>
    <property type="match status" value="1"/>
</dbReference>
<dbReference type="PANTHER" id="PTHR10209">
    <property type="entry name" value="OXIDOREDUCTASE, 2OG-FE II OXYGENASE FAMILY PROTEIN"/>
    <property type="match status" value="1"/>
</dbReference>
<dbReference type="InterPro" id="IPR027443">
    <property type="entry name" value="IPNS-like_sf"/>
</dbReference>
<accession>A0ABD2ZLB0</accession>
<keyword evidence="7" id="KW-1185">Reference proteome</keyword>
<dbReference type="AlphaFoldDB" id="A0ABD2ZLB0"/>
<organism evidence="6 7">
    <name type="scientific">Cinchona calisaya</name>
    <dbReference type="NCBI Taxonomy" id="153742"/>
    <lineage>
        <taxon>Eukaryota</taxon>
        <taxon>Viridiplantae</taxon>
        <taxon>Streptophyta</taxon>
        <taxon>Embryophyta</taxon>
        <taxon>Tracheophyta</taxon>
        <taxon>Spermatophyta</taxon>
        <taxon>Magnoliopsida</taxon>
        <taxon>eudicotyledons</taxon>
        <taxon>Gunneridae</taxon>
        <taxon>Pentapetalae</taxon>
        <taxon>asterids</taxon>
        <taxon>lamiids</taxon>
        <taxon>Gentianales</taxon>
        <taxon>Rubiaceae</taxon>
        <taxon>Cinchonoideae</taxon>
        <taxon>Cinchoneae</taxon>
        <taxon>Cinchona</taxon>
    </lineage>
</organism>
<gene>
    <name evidence="6" type="ORF">ACH5RR_021719</name>
</gene>
<protein>
    <recommendedName>
        <fullName evidence="5">Isopenicillin N synthase-like Fe(2+) 2OG dioxygenase domain-containing protein</fullName>
    </recommendedName>
</protein>
<dbReference type="GO" id="GO:0046872">
    <property type="term" value="F:metal ion binding"/>
    <property type="evidence" value="ECO:0007669"/>
    <property type="project" value="UniProtKB-KW"/>
</dbReference>
<sequence>MLGSLIRRLLQILIGNLGVNLEELQIESLIGMKMVNMNLYPTCLNPKLIVGVGCHSNMRTLTVLLQDGVGRLYIKVEEDAIASIKEEWIEIPSIISALVINLGDTLQVRPQKTCSLLI</sequence>
<feature type="domain" description="Isopenicillin N synthase-like Fe(2+) 2OG dioxygenase" evidence="5">
    <location>
        <begin position="35"/>
        <end position="108"/>
    </location>
</feature>
<evidence type="ECO:0000256" key="1">
    <source>
        <dbReference type="ARBA" id="ARBA00008056"/>
    </source>
</evidence>
<dbReference type="Gene3D" id="2.60.120.330">
    <property type="entry name" value="B-lactam Antibiotic, Isopenicillin N Synthase, Chain"/>
    <property type="match status" value="1"/>
</dbReference>
<evidence type="ECO:0000256" key="4">
    <source>
        <dbReference type="ARBA" id="ARBA00023004"/>
    </source>
</evidence>
<name>A0ABD2ZLB0_9GENT</name>